<feature type="domain" description="HTH tetR-type" evidence="4">
    <location>
        <begin position="23"/>
        <end position="83"/>
    </location>
</feature>
<sequence length="196" mass="21376">MAGRINAAGGVPSSPMAIPDRQESRREQMLRAATTAFAQRGYFGTSTARVAQEAGVSQPYVIQVFGTKEALFLEVLDRAGDIIVRQMESIGLDTFDLSRFTDAFRHTVLEESVMFVLQQGFAASAVPAVGAYVRGLLARMYGVLVDHANATPEEARDYLARGLLINTVLAMGYRDNTDEYPWVQPLIEVVLGGEEG</sequence>
<feature type="DNA-binding region" description="H-T-H motif" evidence="2">
    <location>
        <begin position="46"/>
        <end position="65"/>
    </location>
</feature>
<dbReference type="Proteomes" id="UP000298488">
    <property type="component" value="Unassembled WGS sequence"/>
</dbReference>
<dbReference type="PANTHER" id="PTHR30055:SF146">
    <property type="entry name" value="HTH-TYPE TRANSCRIPTIONAL DUAL REGULATOR CECR"/>
    <property type="match status" value="1"/>
</dbReference>
<dbReference type="GO" id="GO:0003700">
    <property type="term" value="F:DNA-binding transcription factor activity"/>
    <property type="evidence" value="ECO:0007669"/>
    <property type="project" value="TreeGrafter"/>
</dbReference>
<dbReference type="Pfam" id="PF00440">
    <property type="entry name" value="TetR_N"/>
    <property type="match status" value="1"/>
</dbReference>
<dbReference type="PANTHER" id="PTHR30055">
    <property type="entry name" value="HTH-TYPE TRANSCRIPTIONAL REGULATOR RUTR"/>
    <property type="match status" value="1"/>
</dbReference>
<protein>
    <submittedName>
        <fullName evidence="5">TetR/AcrR family transcriptional regulator</fullName>
    </submittedName>
</protein>
<reference evidence="5 6" key="1">
    <citation type="submission" date="2019-03" db="EMBL/GenBank/DDBJ databases">
        <title>Genomics of glacier-inhabiting Cryobacterium strains.</title>
        <authorList>
            <person name="Liu Q."/>
            <person name="Xin Y.-H."/>
        </authorList>
    </citation>
    <scope>NUCLEOTIDE SEQUENCE [LARGE SCALE GENOMIC DNA]</scope>
    <source>
        <strain evidence="5 6">CGMCC 1.10440</strain>
    </source>
</reference>
<dbReference type="EMBL" id="SOFI01000003">
    <property type="protein sequence ID" value="TFB78759.1"/>
    <property type="molecule type" value="Genomic_DNA"/>
</dbReference>
<name>A0A4R8V7J1_9MICO</name>
<evidence type="ECO:0000259" key="4">
    <source>
        <dbReference type="PROSITE" id="PS50977"/>
    </source>
</evidence>
<dbReference type="InterPro" id="IPR001647">
    <property type="entry name" value="HTH_TetR"/>
</dbReference>
<evidence type="ECO:0000256" key="3">
    <source>
        <dbReference type="SAM" id="MobiDB-lite"/>
    </source>
</evidence>
<dbReference type="InterPro" id="IPR050109">
    <property type="entry name" value="HTH-type_TetR-like_transc_reg"/>
</dbReference>
<dbReference type="OrthoDB" id="3691941at2"/>
<accession>A0A4R8V7J1</accession>
<dbReference type="AlphaFoldDB" id="A0A4R8V7J1"/>
<gene>
    <name evidence="5" type="ORF">E3N84_00905</name>
</gene>
<keyword evidence="1 2" id="KW-0238">DNA-binding</keyword>
<dbReference type="SUPFAM" id="SSF46689">
    <property type="entry name" value="Homeodomain-like"/>
    <property type="match status" value="1"/>
</dbReference>
<dbReference type="Gene3D" id="1.10.357.10">
    <property type="entry name" value="Tetracycline Repressor, domain 2"/>
    <property type="match status" value="1"/>
</dbReference>
<evidence type="ECO:0000256" key="2">
    <source>
        <dbReference type="PROSITE-ProRule" id="PRU00335"/>
    </source>
</evidence>
<dbReference type="InterPro" id="IPR009057">
    <property type="entry name" value="Homeodomain-like_sf"/>
</dbReference>
<evidence type="ECO:0000313" key="6">
    <source>
        <dbReference type="Proteomes" id="UP000298488"/>
    </source>
</evidence>
<proteinExistence type="predicted"/>
<evidence type="ECO:0000313" key="5">
    <source>
        <dbReference type="EMBL" id="TFB78759.1"/>
    </source>
</evidence>
<comment type="caution">
    <text evidence="5">The sequence shown here is derived from an EMBL/GenBank/DDBJ whole genome shotgun (WGS) entry which is preliminary data.</text>
</comment>
<evidence type="ECO:0000256" key="1">
    <source>
        <dbReference type="ARBA" id="ARBA00023125"/>
    </source>
</evidence>
<dbReference type="GO" id="GO:0000976">
    <property type="term" value="F:transcription cis-regulatory region binding"/>
    <property type="evidence" value="ECO:0007669"/>
    <property type="project" value="TreeGrafter"/>
</dbReference>
<feature type="region of interest" description="Disordered" evidence="3">
    <location>
        <begin position="1"/>
        <end position="25"/>
    </location>
</feature>
<dbReference type="PROSITE" id="PS50977">
    <property type="entry name" value="HTH_TETR_2"/>
    <property type="match status" value="1"/>
</dbReference>
<keyword evidence="6" id="KW-1185">Reference proteome</keyword>
<organism evidence="5 6">
    <name type="scientific">Terrimesophilobacter mesophilus</name>
    <dbReference type="NCBI Taxonomy" id="433647"/>
    <lineage>
        <taxon>Bacteria</taxon>
        <taxon>Bacillati</taxon>
        <taxon>Actinomycetota</taxon>
        <taxon>Actinomycetes</taxon>
        <taxon>Micrococcales</taxon>
        <taxon>Microbacteriaceae</taxon>
        <taxon>Terrimesophilobacter</taxon>
    </lineage>
</organism>
<dbReference type="PRINTS" id="PR00455">
    <property type="entry name" value="HTHTETR"/>
</dbReference>